<comment type="caution">
    <text evidence="3">The sequence shown here is derived from an EMBL/GenBank/DDBJ whole genome shotgun (WGS) entry which is preliminary data.</text>
</comment>
<dbReference type="SUPFAM" id="SSF52096">
    <property type="entry name" value="ClpP/crotonase"/>
    <property type="match status" value="1"/>
</dbReference>
<dbReference type="GO" id="GO:0004175">
    <property type="term" value="F:endopeptidase activity"/>
    <property type="evidence" value="ECO:0007669"/>
    <property type="project" value="TreeGrafter"/>
</dbReference>
<dbReference type="InterPro" id="IPR005151">
    <property type="entry name" value="Tail-specific_protease"/>
</dbReference>
<keyword evidence="3" id="KW-0378">Hydrolase</keyword>
<dbReference type="AlphaFoldDB" id="J2SRV3"/>
<dbReference type="Gene3D" id="2.60.120.260">
    <property type="entry name" value="Galactose-binding domain-like"/>
    <property type="match status" value="1"/>
</dbReference>
<feature type="domain" description="Tail specific protease" evidence="2">
    <location>
        <begin position="252"/>
        <end position="459"/>
    </location>
</feature>
<evidence type="ECO:0000256" key="1">
    <source>
        <dbReference type="SAM" id="SignalP"/>
    </source>
</evidence>
<dbReference type="OrthoDB" id="7314861at2"/>
<dbReference type="EMBL" id="AKJY01000101">
    <property type="protein sequence ID" value="EJL68297.1"/>
    <property type="molecule type" value="Genomic_DNA"/>
</dbReference>
<accession>J2SRV3</accession>
<feature type="signal peptide" evidence="1">
    <location>
        <begin position="1"/>
        <end position="19"/>
    </location>
</feature>
<dbReference type="InterPro" id="IPR008979">
    <property type="entry name" value="Galactose-bd-like_sf"/>
</dbReference>
<name>J2SRV3_9FLAO</name>
<evidence type="ECO:0000313" key="4">
    <source>
        <dbReference type="Proteomes" id="UP000007509"/>
    </source>
</evidence>
<organism evidence="3 4">
    <name type="scientific">Chryseobacterium populi</name>
    <dbReference type="NCBI Taxonomy" id="1144316"/>
    <lineage>
        <taxon>Bacteria</taxon>
        <taxon>Pseudomonadati</taxon>
        <taxon>Bacteroidota</taxon>
        <taxon>Flavobacteriia</taxon>
        <taxon>Flavobacteriales</taxon>
        <taxon>Weeksellaceae</taxon>
        <taxon>Chryseobacterium group</taxon>
        <taxon>Chryseobacterium</taxon>
    </lineage>
</organism>
<dbReference type="CDD" id="cd06567">
    <property type="entry name" value="Peptidase_S41"/>
    <property type="match status" value="1"/>
</dbReference>
<dbReference type="InterPro" id="IPR029045">
    <property type="entry name" value="ClpP/crotonase-like_dom_sf"/>
</dbReference>
<gene>
    <name evidence="3" type="ORF">PMI13_03826</name>
</gene>
<dbReference type="Gene3D" id="3.90.226.10">
    <property type="entry name" value="2-enoyl-CoA Hydratase, Chain A, domain 1"/>
    <property type="match status" value="1"/>
</dbReference>
<dbReference type="PANTHER" id="PTHR32060:SF30">
    <property type="entry name" value="CARBOXY-TERMINAL PROCESSING PROTEASE CTPA"/>
    <property type="match status" value="1"/>
</dbReference>
<dbReference type="GO" id="GO:0006508">
    <property type="term" value="P:proteolysis"/>
    <property type="evidence" value="ECO:0007669"/>
    <property type="project" value="UniProtKB-KW"/>
</dbReference>
<keyword evidence="4" id="KW-1185">Reference proteome</keyword>
<reference evidence="3 4" key="1">
    <citation type="journal article" date="2012" name="J. Bacteriol.">
        <title>Twenty-one genome sequences from Pseudomonas species and 19 genome sequences from diverse bacteria isolated from the rhizosphere and endosphere of Populus deltoides.</title>
        <authorList>
            <person name="Brown S.D."/>
            <person name="Utturkar S.M."/>
            <person name="Klingeman D.M."/>
            <person name="Johnson C.M."/>
            <person name="Martin S.L."/>
            <person name="Land M.L."/>
            <person name="Lu T.Y."/>
            <person name="Schadt C.W."/>
            <person name="Doktycz M.J."/>
            <person name="Pelletier D.A."/>
        </authorList>
    </citation>
    <scope>NUCLEOTIDE SEQUENCE [LARGE SCALE GENOMIC DNA]</scope>
    <source>
        <strain evidence="3 4">CF314</strain>
    </source>
</reference>
<dbReference type="PATRIC" id="fig|1144316.3.peg.3846"/>
<sequence length="479" mass="53522">MKKIVFSISALVGGFFAQAQLQNPGFEQTDNNFPVEWSNKMNDLYEMNADNGVKHSGSYSLKISDKQGNAKGLQTFSQKVPVPGKGLRKVEISAYIKSEDTRGNIALWTQVRDKAQNMVDFANSDTQKRKVIPNGDWKKYSLEFMLDDQADYFVLGGFLSGNGKVWFDDFSISEIPFPENPASKTAFKYIDQFKNIVKKNSIFKDKIDWNILESNLKKISNGMETVKDTGPAIQYVMKTLSNAGDNHSFIDNKEYAEEKKSMKNPLYEPSSKLLDQNIGYIMVPAFSSLNKEVGSSFAEKIQKMIQKLDSENTIKGWIVDLRTNTGGNMYPMITGLGPLTGEGILGYFTKDGKNKTAWKYKNGKMYNIEVSNPYTLKIPDQKIAVLIGPSTASSGEATTLSFVGKTNIKTFGQPSAGLTSANQAYQLSDGRSLYLAISYEMDRTGKEYKGKIQPDYIIEPSENTNFDAEIQAATQWILK</sequence>
<dbReference type="GO" id="GO:0030288">
    <property type="term" value="C:outer membrane-bounded periplasmic space"/>
    <property type="evidence" value="ECO:0007669"/>
    <property type="project" value="TreeGrafter"/>
</dbReference>
<keyword evidence="3" id="KW-0645">Protease</keyword>
<evidence type="ECO:0000313" key="3">
    <source>
        <dbReference type="EMBL" id="EJL68297.1"/>
    </source>
</evidence>
<dbReference type="Pfam" id="PF03572">
    <property type="entry name" value="Peptidase_S41"/>
    <property type="match status" value="1"/>
</dbReference>
<dbReference type="PANTHER" id="PTHR32060">
    <property type="entry name" value="TAIL-SPECIFIC PROTEASE"/>
    <property type="match status" value="1"/>
</dbReference>
<dbReference type="GO" id="GO:0008236">
    <property type="term" value="F:serine-type peptidase activity"/>
    <property type="evidence" value="ECO:0007669"/>
    <property type="project" value="InterPro"/>
</dbReference>
<proteinExistence type="predicted"/>
<keyword evidence="1" id="KW-0732">Signal</keyword>
<dbReference type="RefSeq" id="WP_007846661.1">
    <property type="nucleotide sequence ID" value="NZ_AKJY01000101.1"/>
</dbReference>
<evidence type="ECO:0000259" key="2">
    <source>
        <dbReference type="SMART" id="SM00245"/>
    </source>
</evidence>
<dbReference type="GO" id="GO:0007165">
    <property type="term" value="P:signal transduction"/>
    <property type="evidence" value="ECO:0007669"/>
    <property type="project" value="TreeGrafter"/>
</dbReference>
<protein>
    <submittedName>
        <fullName evidence="3">Periplasmic protease</fullName>
    </submittedName>
</protein>
<dbReference type="SUPFAM" id="SSF49785">
    <property type="entry name" value="Galactose-binding domain-like"/>
    <property type="match status" value="1"/>
</dbReference>
<dbReference type="SMART" id="SM00245">
    <property type="entry name" value="TSPc"/>
    <property type="match status" value="1"/>
</dbReference>
<feature type="chain" id="PRO_5003755351" evidence="1">
    <location>
        <begin position="20"/>
        <end position="479"/>
    </location>
</feature>
<dbReference type="Proteomes" id="UP000007509">
    <property type="component" value="Unassembled WGS sequence"/>
</dbReference>